<organism evidence="1 2">
    <name type="scientific">Blautia wexlerae</name>
    <dbReference type="NCBI Taxonomy" id="418240"/>
    <lineage>
        <taxon>Bacteria</taxon>
        <taxon>Bacillati</taxon>
        <taxon>Bacillota</taxon>
        <taxon>Clostridia</taxon>
        <taxon>Lachnospirales</taxon>
        <taxon>Lachnospiraceae</taxon>
        <taxon>Blautia</taxon>
    </lineage>
</organism>
<dbReference type="RefSeq" id="WP_161233400.1">
    <property type="nucleotide sequence ID" value="NZ_JBDMHZ010000001.1"/>
</dbReference>
<evidence type="ECO:0000313" key="1">
    <source>
        <dbReference type="EMBL" id="MZL32287.1"/>
    </source>
</evidence>
<comment type="caution">
    <text evidence="1">The sequence shown here is derived from an EMBL/GenBank/DDBJ whole genome shotgun (WGS) entry which is preliminary data.</text>
</comment>
<protein>
    <submittedName>
        <fullName evidence="1">Uncharacterized protein</fullName>
    </submittedName>
</protein>
<dbReference type="EMBL" id="WWVQ01000005">
    <property type="protein sequence ID" value="MZL32287.1"/>
    <property type="molecule type" value="Genomic_DNA"/>
</dbReference>
<evidence type="ECO:0000313" key="2">
    <source>
        <dbReference type="Proteomes" id="UP000477285"/>
    </source>
</evidence>
<reference evidence="1 2" key="1">
    <citation type="journal article" date="2019" name="Nat. Med.">
        <title>A library of human gut bacterial isolates paired with longitudinal multiomics data enables mechanistic microbiome research.</title>
        <authorList>
            <person name="Poyet M."/>
            <person name="Groussin M."/>
            <person name="Gibbons S.M."/>
            <person name="Avila-Pacheco J."/>
            <person name="Jiang X."/>
            <person name="Kearney S.M."/>
            <person name="Perrotta A.R."/>
            <person name="Berdy B."/>
            <person name="Zhao S."/>
            <person name="Lieberman T.D."/>
            <person name="Swanson P.K."/>
            <person name="Smith M."/>
            <person name="Roesemann S."/>
            <person name="Alexander J.E."/>
            <person name="Rich S.A."/>
            <person name="Livny J."/>
            <person name="Vlamakis H."/>
            <person name="Clish C."/>
            <person name="Bullock K."/>
            <person name="Deik A."/>
            <person name="Scott J."/>
            <person name="Pierce K.A."/>
            <person name="Xavier R.J."/>
            <person name="Alm E.J."/>
        </authorList>
    </citation>
    <scope>NUCLEOTIDE SEQUENCE [LARGE SCALE GENOMIC DNA]</scope>
    <source>
        <strain evidence="1 2">BIOML-A1</strain>
    </source>
</reference>
<gene>
    <name evidence="1" type="ORF">GT728_03525</name>
</gene>
<name>A0A6L8SY84_9FIRM</name>
<dbReference type="Proteomes" id="UP000477285">
    <property type="component" value="Unassembled WGS sequence"/>
</dbReference>
<accession>A0A6L8SY84</accession>
<proteinExistence type="predicted"/>
<sequence length="163" mass="19410">MSKKKRSAISNFICPECGLEFPIPRKIGQQREKGHIKDLYCPICNKIQKFTEYTYKQSYKTLEGEIIEEKPLTDFKIIMEDGHSKEETISYLKNGVLVFDKEEFIENFNSYMIEWCFDRRRIEKLKKMIDTGVPIRNWGIVIKNGKTYYIRYTCLERGKVILK</sequence>
<dbReference type="AlphaFoldDB" id="A0A6L8SY84"/>